<name>A0AA86NUI6_9EUKA</name>
<proteinExistence type="predicted"/>
<keyword evidence="3" id="KW-1185">Reference proteome</keyword>
<dbReference type="Proteomes" id="UP001642409">
    <property type="component" value="Unassembled WGS sequence"/>
</dbReference>
<reference evidence="1" key="1">
    <citation type="submission" date="2023-06" db="EMBL/GenBank/DDBJ databases">
        <authorList>
            <person name="Kurt Z."/>
        </authorList>
    </citation>
    <scope>NUCLEOTIDE SEQUENCE</scope>
</reference>
<gene>
    <name evidence="1" type="ORF">HINF_LOCUS12656</name>
    <name evidence="2" type="ORF">HINF_LOCUS78496</name>
</gene>
<dbReference type="EMBL" id="CATOUU010000333">
    <property type="protein sequence ID" value="CAI9925011.1"/>
    <property type="molecule type" value="Genomic_DNA"/>
</dbReference>
<dbReference type="AlphaFoldDB" id="A0AA86NUI6"/>
<reference evidence="2 3" key="2">
    <citation type="submission" date="2024-07" db="EMBL/GenBank/DDBJ databases">
        <authorList>
            <person name="Akdeniz Z."/>
        </authorList>
    </citation>
    <scope>NUCLEOTIDE SEQUENCE [LARGE SCALE GENOMIC DNA]</scope>
</reference>
<evidence type="ECO:0000313" key="3">
    <source>
        <dbReference type="Proteomes" id="UP001642409"/>
    </source>
</evidence>
<accession>A0AA86NUI6</accession>
<evidence type="ECO:0000313" key="1">
    <source>
        <dbReference type="EMBL" id="CAI9925011.1"/>
    </source>
</evidence>
<comment type="caution">
    <text evidence="1">The sequence shown here is derived from an EMBL/GenBank/DDBJ whole genome shotgun (WGS) entry which is preliminary data.</text>
</comment>
<organism evidence="1">
    <name type="scientific">Hexamita inflata</name>
    <dbReference type="NCBI Taxonomy" id="28002"/>
    <lineage>
        <taxon>Eukaryota</taxon>
        <taxon>Metamonada</taxon>
        <taxon>Diplomonadida</taxon>
        <taxon>Hexamitidae</taxon>
        <taxon>Hexamitinae</taxon>
        <taxon>Hexamita</taxon>
    </lineage>
</organism>
<dbReference type="EMBL" id="CAXDID020000860">
    <property type="protein sequence ID" value="CAL6115150.1"/>
    <property type="molecule type" value="Genomic_DNA"/>
</dbReference>
<protein>
    <submittedName>
        <fullName evidence="2">Hypothetical_protein</fullName>
    </submittedName>
</protein>
<evidence type="ECO:0000313" key="2">
    <source>
        <dbReference type="EMBL" id="CAL6115150.1"/>
    </source>
</evidence>
<sequence length="230" mass="26801">MRKQSLTSVMKPALNLLVPTQLKAPIYCTIDINQFENQSRTRNKNFNRKYFYLECYYRLLEGEYCIPLIKQLLNILAAQGSLQSEQYLIFAIVILSKLVLKFISVGSINLNTQLIRILVSASLKSKQLLSQAIYQMMCKKVDLIRTKAIYLDLWQLCTLILLIFLVSSLKLDKAVVDQHQLFNHSIILFSKGKWIKIQTISYKLVRLKSIMLKQEMRIDTVPDFSSYHQQ</sequence>